<feature type="non-terminal residue" evidence="1">
    <location>
        <position position="96"/>
    </location>
</feature>
<name>A0A067BJQ4_SAPPC</name>
<dbReference type="RefSeq" id="XP_012212329.1">
    <property type="nucleotide sequence ID" value="XM_012356939.1"/>
</dbReference>
<sequence>MKPEEGAEPLCSDLLAHKHLQRMIKDTKLSAPLLAALPAAMLGDWAASNRGAFVLVAFLDHAEAKKTLSSAVKAKKLSKEAKAQAGTKLLLEKLDL</sequence>
<organism evidence="1 2">
    <name type="scientific">Saprolegnia parasitica (strain CBS 223.65)</name>
    <dbReference type="NCBI Taxonomy" id="695850"/>
    <lineage>
        <taxon>Eukaryota</taxon>
        <taxon>Sar</taxon>
        <taxon>Stramenopiles</taxon>
        <taxon>Oomycota</taxon>
        <taxon>Saprolegniomycetes</taxon>
        <taxon>Saprolegniales</taxon>
        <taxon>Saprolegniaceae</taxon>
        <taxon>Saprolegnia</taxon>
    </lineage>
</organism>
<dbReference type="STRING" id="695850.A0A067BJQ4"/>
<dbReference type="KEGG" id="spar:SPRG_15613"/>
<dbReference type="VEuPathDB" id="FungiDB:SPRG_15613"/>
<proteinExistence type="predicted"/>
<evidence type="ECO:0000313" key="2">
    <source>
        <dbReference type="Proteomes" id="UP000030745"/>
    </source>
</evidence>
<keyword evidence="2" id="KW-1185">Reference proteome</keyword>
<dbReference type="GeneID" id="24137324"/>
<reference evidence="1 2" key="1">
    <citation type="journal article" date="2013" name="PLoS Genet.">
        <title>Distinctive expansion of potential virulence genes in the genome of the oomycete fish pathogen Saprolegnia parasitica.</title>
        <authorList>
            <person name="Jiang R.H."/>
            <person name="de Bruijn I."/>
            <person name="Haas B.J."/>
            <person name="Belmonte R."/>
            <person name="Lobach L."/>
            <person name="Christie J."/>
            <person name="van den Ackerveken G."/>
            <person name="Bottin A."/>
            <person name="Bulone V."/>
            <person name="Diaz-Moreno S.M."/>
            <person name="Dumas B."/>
            <person name="Fan L."/>
            <person name="Gaulin E."/>
            <person name="Govers F."/>
            <person name="Grenville-Briggs L.J."/>
            <person name="Horner N.R."/>
            <person name="Levin J.Z."/>
            <person name="Mammella M."/>
            <person name="Meijer H.J."/>
            <person name="Morris P."/>
            <person name="Nusbaum C."/>
            <person name="Oome S."/>
            <person name="Phillips A.J."/>
            <person name="van Rooyen D."/>
            <person name="Rzeszutek E."/>
            <person name="Saraiva M."/>
            <person name="Secombes C.J."/>
            <person name="Seidl M.F."/>
            <person name="Snel B."/>
            <person name="Stassen J.H."/>
            <person name="Sykes S."/>
            <person name="Tripathy S."/>
            <person name="van den Berg H."/>
            <person name="Vega-Arreguin J.C."/>
            <person name="Wawra S."/>
            <person name="Young S.K."/>
            <person name="Zeng Q."/>
            <person name="Dieguez-Uribeondo J."/>
            <person name="Russ C."/>
            <person name="Tyler B.M."/>
            <person name="van West P."/>
        </authorList>
    </citation>
    <scope>NUCLEOTIDE SEQUENCE [LARGE SCALE GENOMIC DNA]</scope>
    <source>
        <strain evidence="1 2">CBS 223.65</strain>
    </source>
</reference>
<dbReference type="EMBL" id="KK583838">
    <property type="protein sequence ID" value="KDO16965.1"/>
    <property type="molecule type" value="Genomic_DNA"/>
</dbReference>
<evidence type="ECO:0000313" key="1">
    <source>
        <dbReference type="EMBL" id="KDO16965.1"/>
    </source>
</evidence>
<gene>
    <name evidence="1" type="ORF">SPRG_15613</name>
</gene>
<dbReference type="Proteomes" id="UP000030745">
    <property type="component" value="Unassembled WGS sequence"/>
</dbReference>
<protein>
    <submittedName>
        <fullName evidence="1">Uncharacterized protein</fullName>
    </submittedName>
</protein>
<dbReference type="AlphaFoldDB" id="A0A067BJQ4"/>
<accession>A0A067BJQ4</accession>